<feature type="domain" description="4Fe-4S ferredoxin-type" evidence="15">
    <location>
        <begin position="136"/>
        <end position="166"/>
    </location>
</feature>
<dbReference type="PROSITE" id="PS51085">
    <property type="entry name" value="2FE2S_FER_2"/>
    <property type="match status" value="1"/>
</dbReference>
<dbReference type="Pfam" id="PF02256">
    <property type="entry name" value="Fe_hyd_SSU"/>
    <property type="match status" value="1"/>
</dbReference>
<protein>
    <submittedName>
        <fullName evidence="17">NADH-quinone oxidoreductase subunit G</fullName>
    </submittedName>
</protein>
<dbReference type="InterPro" id="IPR019574">
    <property type="entry name" value="NADH_UbQ_OxRdtase_Gsu_4Fe4S-bd"/>
</dbReference>
<evidence type="ECO:0000256" key="13">
    <source>
        <dbReference type="ARBA" id="ARBA00034078"/>
    </source>
</evidence>
<dbReference type="Gene3D" id="3.40.950.10">
    <property type="entry name" value="Fe-only Hydrogenase (Larger Subunit), Chain L, domain 3"/>
    <property type="match status" value="1"/>
</dbReference>
<dbReference type="NCBIfam" id="TIGR02512">
    <property type="entry name" value="FeFe_hydrog_A"/>
    <property type="match status" value="1"/>
</dbReference>
<feature type="domain" description="4Fe-4S ferredoxin-type" evidence="15">
    <location>
        <begin position="179"/>
        <end position="208"/>
    </location>
</feature>
<dbReference type="PANTHER" id="PTHR11615">
    <property type="entry name" value="NITRATE, FORMATE, IRON DEHYDROGENASE"/>
    <property type="match status" value="1"/>
</dbReference>
<evidence type="ECO:0000256" key="8">
    <source>
        <dbReference type="ARBA" id="ARBA00022967"/>
    </source>
</evidence>
<feature type="domain" description="4Fe-4S His(Cys)3-ligated-type" evidence="16">
    <location>
        <begin position="78"/>
        <end position="117"/>
    </location>
</feature>
<evidence type="ECO:0000259" key="15">
    <source>
        <dbReference type="PROSITE" id="PS51379"/>
    </source>
</evidence>
<dbReference type="SUPFAM" id="SSF54292">
    <property type="entry name" value="2Fe-2S ferredoxin-like"/>
    <property type="match status" value="1"/>
</dbReference>
<keyword evidence="12" id="KW-0472">Membrane</keyword>
<dbReference type="RefSeq" id="WP_073030933.1">
    <property type="nucleotide sequence ID" value="NZ_FQXJ01000013.1"/>
</dbReference>
<dbReference type="Pfam" id="PF13510">
    <property type="entry name" value="Fer2_4"/>
    <property type="match status" value="1"/>
</dbReference>
<sequence length="594" mass="65528">MINLSINNKLVSVPEGSTILEAAKHNKIDIPNLCNLDGVHKFGSCRLCVVEVEGDKNLQASCMVQVRDGMVVHTNTDKVRKVRKNLFELMLSNHRQDCLKCQRSLSCELQNMGKRLGVTEARYTGQTSGGIVDISPAISRDMAKCILCRRCITACNDIQKVGILNAQNSGFKTVVGTALDLPINTVNCTFCGQCVAVCPVGALKETDAIQNVWGAISDKCKRVVVQIDPAVRVAIGEEFGYEPGTQVTGQLIAGLREIGFDVVFDTNFAADLTVIEASSEFLTRMKYSLEDMEARLPLMSSCSPAWIKYVEHTYPEKLDHLSTCKSPHTMLGALAKSYYAEKLKVEPKNMAVVSIMPCTAKKFEISRPEMTNNGLPNVDAVLTTREIARMMQEAGVDLRKVGKSQFDQPFELSSGAAELFGLSGGVMEATLRTVHEMVTGRELAIDKLQAAPLEECDQVKDVELRFDNPLEAYQYMAGITIKVAVASGLRGAEFLMDQITKQESPYSFIEVMGCPGGCISGGGQPRPATSETLQKRLQAIYQEDEVKLFRKAHQNEGVTKLYKEFLKEPNGQKAQDLLHTQYTKRGKFNEYLCD</sequence>
<organism evidence="17 18">
    <name type="scientific">Desulfosporosinus lacus DSM 15449</name>
    <dbReference type="NCBI Taxonomy" id="1121420"/>
    <lineage>
        <taxon>Bacteria</taxon>
        <taxon>Bacillati</taxon>
        <taxon>Bacillota</taxon>
        <taxon>Clostridia</taxon>
        <taxon>Eubacteriales</taxon>
        <taxon>Desulfitobacteriaceae</taxon>
        <taxon>Desulfosporosinus</taxon>
    </lineage>
</organism>
<dbReference type="InterPro" id="IPR009016">
    <property type="entry name" value="Fe_hydrogenase"/>
</dbReference>
<comment type="cofactor">
    <cofactor evidence="13">
        <name>[2Fe-2S] cluster</name>
        <dbReference type="ChEBI" id="CHEBI:190135"/>
    </cofactor>
</comment>
<dbReference type="Gene3D" id="3.10.20.740">
    <property type="match status" value="1"/>
</dbReference>
<accession>A0A1M5ZMM7</accession>
<keyword evidence="4" id="KW-0004">4Fe-4S</keyword>
<keyword evidence="11" id="KW-0520">NAD</keyword>
<dbReference type="InterPro" id="IPR050340">
    <property type="entry name" value="Cytosolic_Fe-S_CAF"/>
</dbReference>
<dbReference type="Pfam" id="PF02906">
    <property type="entry name" value="Fe_hyd_lg_C"/>
    <property type="match status" value="1"/>
</dbReference>
<gene>
    <name evidence="17" type="ORF">SAMN02746098_03432</name>
</gene>
<dbReference type="GO" id="GO:0051537">
    <property type="term" value="F:2 iron, 2 sulfur cluster binding"/>
    <property type="evidence" value="ECO:0007669"/>
    <property type="project" value="UniProtKB-KW"/>
</dbReference>
<dbReference type="InterPro" id="IPR017900">
    <property type="entry name" value="4Fe4S_Fe_S_CS"/>
</dbReference>
<keyword evidence="8" id="KW-1278">Translocase</keyword>
<dbReference type="InterPro" id="IPR004108">
    <property type="entry name" value="Fe_hydrogenase_lsu_C"/>
</dbReference>
<dbReference type="Gene3D" id="4.10.260.20">
    <property type="entry name" value="Iron hydrogenase, small subunit"/>
    <property type="match status" value="1"/>
</dbReference>
<evidence type="ECO:0000256" key="10">
    <source>
        <dbReference type="ARBA" id="ARBA00023014"/>
    </source>
</evidence>
<reference evidence="18" key="1">
    <citation type="submission" date="2016-11" db="EMBL/GenBank/DDBJ databases">
        <authorList>
            <person name="Varghese N."/>
            <person name="Submissions S."/>
        </authorList>
    </citation>
    <scope>NUCLEOTIDE SEQUENCE [LARGE SCALE GENOMIC DNA]</scope>
    <source>
        <strain evidence="18">DSM 15449</strain>
    </source>
</reference>
<dbReference type="AlphaFoldDB" id="A0A1M5ZMM7"/>
<name>A0A1M5ZMM7_9FIRM</name>
<evidence type="ECO:0000256" key="3">
    <source>
        <dbReference type="ARBA" id="ARBA00005404"/>
    </source>
</evidence>
<keyword evidence="5" id="KW-0001">2Fe-2S</keyword>
<dbReference type="GO" id="GO:0008901">
    <property type="term" value="F:ferredoxin hydrogenase activity"/>
    <property type="evidence" value="ECO:0007669"/>
    <property type="project" value="InterPro"/>
</dbReference>
<dbReference type="Gene3D" id="3.30.70.20">
    <property type="match status" value="1"/>
</dbReference>
<dbReference type="InterPro" id="IPR003149">
    <property type="entry name" value="Fe_hydrogenase_ssu"/>
</dbReference>
<keyword evidence="7" id="KW-0677">Repeat</keyword>
<dbReference type="GO" id="GO:0005506">
    <property type="term" value="F:iron ion binding"/>
    <property type="evidence" value="ECO:0007669"/>
    <property type="project" value="InterPro"/>
</dbReference>
<evidence type="ECO:0000256" key="6">
    <source>
        <dbReference type="ARBA" id="ARBA00022723"/>
    </source>
</evidence>
<dbReference type="SMART" id="SM00929">
    <property type="entry name" value="NADH-G_4Fe-4S_3"/>
    <property type="match status" value="1"/>
</dbReference>
<dbReference type="FunFam" id="3.30.70.20:FF:000035">
    <property type="entry name" value="Iron hydrogenase 1"/>
    <property type="match status" value="1"/>
</dbReference>
<keyword evidence="10" id="KW-0411">Iron-sulfur</keyword>
<evidence type="ECO:0000313" key="17">
    <source>
        <dbReference type="EMBL" id="SHI25510.1"/>
    </source>
</evidence>
<evidence type="ECO:0000256" key="5">
    <source>
        <dbReference type="ARBA" id="ARBA00022714"/>
    </source>
</evidence>
<dbReference type="NCBIfam" id="NF040763">
    <property type="entry name" value="FeFe_hydrog_A6"/>
    <property type="match status" value="1"/>
</dbReference>
<comment type="similarity">
    <text evidence="3">Belongs to the complex I 75 kDa subunit family.</text>
</comment>
<dbReference type="OrthoDB" id="9805142at2"/>
<evidence type="ECO:0000256" key="11">
    <source>
        <dbReference type="ARBA" id="ARBA00023027"/>
    </source>
</evidence>
<dbReference type="InterPro" id="IPR054351">
    <property type="entry name" value="NADH_UbQ_OxRdtase_ferredoxin"/>
</dbReference>
<dbReference type="Proteomes" id="UP000183954">
    <property type="component" value="Unassembled WGS sequence"/>
</dbReference>
<dbReference type="InterPro" id="IPR036010">
    <property type="entry name" value="2Fe-2S_ferredoxin-like_sf"/>
</dbReference>
<dbReference type="PROSITE" id="PS51839">
    <property type="entry name" value="4FE4S_HC3"/>
    <property type="match status" value="1"/>
</dbReference>
<dbReference type="GO" id="GO:0051539">
    <property type="term" value="F:4 iron, 4 sulfur cluster binding"/>
    <property type="evidence" value="ECO:0007669"/>
    <property type="project" value="UniProtKB-KW"/>
</dbReference>
<dbReference type="PROSITE" id="PS00198">
    <property type="entry name" value="4FE4S_FER_1"/>
    <property type="match status" value="1"/>
</dbReference>
<dbReference type="SMART" id="SM00902">
    <property type="entry name" value="Fe_hyd_SSU"/>
    <property type="match status" value="1"/>
</dbReference>
<evidence type="ECO:0000256" key="9">
    <source>
        <dbReference type="ARBA" id="ARBA00023004"/>
    </source>
</evidence>
<evidence type="ECO:0000256" key="1">
    <source>
        <dbReference type="ARBA" id="ARBA00001966"/>
    </source>
</evidence>
<evidence type="ECO:0000256" key="12">
    <source>
        <dbReference type="ARBA" id="ARBA00023136"/>
    </source>
</evidence>
<dbReference type="InterPro" id="IPR001041">
    <property type="entry name" value="2Fe-2S_ferredoxin-type"/>
</dbReference>
<dbReference type="InterPro" id="IPR049830">
    <property type="entry name" value="HndD"/>
</dbReference>
<dbReference type="PROSITE" id="PS51379">
    <property type="entry name" value="4FE4S_FER_2"/>
    <property type="match status" value="2"/>
</dbReference>
<dbReference type="Pfam" id="PF10588">
    <property type="entry name" value="NADH-G_4Fe-4S_3"/>
    <property type="match status" value="1"/>
</dbReference>
<feature type="domain" description="2Fe-2S ferredoxin-type" evidence="14">
    <location>
        <begin position="1"/>
        <end position="78"/>
    </location>
</feature>
<dbReference type="EMBL" id="FQXJ01000013">
    <property type="protein sequence ID" value="SHI25510.1"/>
    <property type="molecule type" value="Genomic_DNA"/>
</dbReference>
<evidence type="ECO:0000259" key="16">
    <source>
        <dbReference type="PROSITE" id="PS51839"/>
    </source>
</evidence>
<dbReference type="CDD" id="cd00207">
    <property type="entry name" value="fer2"/>
    <property type="match status" value="1"/>
</dbReference>
<dbReference type="InterPro" id="IPR036991">
    <property type="entry name" value="Fe_hydrogenase_ssu_sf"/>
</dbReference>
<dbReference type="InterPro" id="IPR017896">
    <property type="entry name" value="4Fe4S_Fe-S-bd"/>
</dbReference>
<keyword evidence="18" id="KW-1185">Reference proteome</keyword>
<dbReference type="SUPFAM" id="SSF54862">
    <property type="entry name" value="4Fe-4S ferredoxins"/>
    <property type="match status" value="1"/>
</dbReference>
<keyword evidence="9" id="KW-0408">Iron</keyword>
<evidence type="ECO:0000256" key="4">
    <source>
        <dbReference type="ARBA" id="ARBA00022485"/>
    </source>
</evidence>
<dbReference type="FunFam" id="3.10.20.740:FF:000004">
    <property type="entry name" value="NADH-quinone oxidoreductase"/>
    <property type="match status" value="1"/>
</dbReference>
<dbReference type="InterPro" id="IPR013352">
    <property type="entry name" value="Fe_hydrogenase_subset"/>
</dbReference>
<comment type="subcellular location">
    <subcellularLocation>
        <location evidence="2">Membrane</location>
    </subcellularLocation>
</comment>
<evidence type="ECO:0000259" key="14">
    <source>
        <dbReference type="PROSITE" id="PS51085"/>
    </source>
</evidence>
<evidence type="ECO:0000313" key="18">
    <source>
        <dbReference type="Proteomes" id="UP000183954"/>
    </source>
</evidence>
<keyword evidence="6" id="KW-0479">Metal-binding</keyword>
<evidence type="ECO:0000256" key="2">
    <source>
        <dbReference type="ARBA" id="ARBA00004370"/>
    </source>
</evidence>
<dbReference type="STRING" id="1121420.SAMN02746098_03432"/>
<dbReference type="Gene3D" id="3.40.50.1780">
    <property type="match status" value="1"/>
</dbReference>
<dbReference type="Pfam" id="PF22117">
    <property type="entry name" value="Fer4_Nqo3"/>
    <property type="match status" value="1"/>
</dbReference>
<dbReference type="GO" id="GO:0016020">
    <property type="term" value="C:membrane"/>
    <property type="evidence" value="ECO:0007669"/>
    <property type="project" value="UniProtKB-SubCell"/>
</dbReference>
<comment type="cofactor">
    <cofactor evidence="1">
        <name>[4Fe-4S] cluster</name>
        <dbReference type="ChEBI" id="CHEBI:49883"/>
    </cofactor>
</comment>
<dbReference type="SUPFAM" id="SSF53920">
    <property type="entry name" value="Fe-only hydrogenase"/>
    <property type="match status" value="1"/>
</dbReference>
<proteinExistence type="inferred from homology"/>
<evidence type="ECO:0000256" key="7">
    <source>
        <dbReference type="ARBA" id="ARBA00022737"/>
    </source>
</evidence>